<sequence length="337" mass="34134">MGESRVVEVLVLPEGASQKYTASISDTSVAVLGEPDQSPEPEPKPVTGITLDRSTASGVTGSQLTLKASVQPADADDPTVTWSSSAPAVASVAAGVVRLLTVGRATITARAGAYSASCTVTVTAATVAVQSVTVSSPGGVSTLDVGSTLQLSASVLPSDATDRTVVWSSSATTVATVSTSGLVKGLTAGSVTVTATAGGKSGSITLTVKASTPTVKTNLLTTPPSLPLTTNGVTMTSLGDGVYHLKGTATAWTGFAFTSKQMSAGTYSIADSGNLLTTKGLGFWVRPDELDGRHGTITHEYTSAWWQNAQISVDAGTTVDLDVHPWLTLEATEGKTT</sequence>
<dbReference type="Pfam" id="PF02368">
    <property type="entry name" value="Big_2"/>
    <property type="match status" value="2"/>
</dbReference>
<proteinExistence type="predicted"/>
<protein>
    <submittedName>
        <fullName evidence="2">Alpha-amylase</fullName>
    </submittedName>
</protein>
<organism evidence="2 3">
    <name type="scientific">Bifidobacterium vansinderenii</name>
    <dbReference type="NCBI Taxonomy" id="1984871"/>
    <lineage>
        <taxon>Bacteria</taxon>
        <taxon>Bacillati</taxon>
        <taxon>Actinomycetota</taxon>
        <taxon>Actinomycetes</taxon>
        <taxon>Bifidobacteriales</taxon>
        <taxon>Bifidobacteriaceae</taxon>
        <taxon>Bifidobacterium</taxon>
    </lineage>
</organism>
<keyword evidence="3" id="KW-1185">Reference proteome</keyword>
<dbReference type="InterPro" id="IPR003343">
    <property type="entry name" value="Big_2"/>
</dbReference>
<dbReference type="InterPro" id="IPR008964">
    <property type="entry name" value="Invasin/intimin_cell_adhesion"/>
</dbReference>
<dbReference type="SUPFAM" id="SSF49373">
    <property type="entry name" value="Invasin/intimin cell-adhesion fragments"/>
    <property type="match status" value="2"/>
</dbReference>
<evidence type="ECO:0000313" key="2">
    <source>
        <dbReference type="EMBL" id="OXN01481.1"/>
    </source>
</evidence>
<comment type="caution">
    <text evidence="2">The sequence shown here is derived from an EMBL/GenBank/DDBJ whole genome shotgun (WGS) entry which is preliminary data.</text>
</comment>
<feature type="domain" description="BIG2" evidence="1">
    <location>
        <begin position="128"/>
        <end position="207"/>
    </location>
</feature>
<name>A0A229W0W1_9BIFI</name>
<dbReference type="AlphaFoldDB" id="A0A229W0W1"/>
<feature type="domain" description="BIG2" evidence="1">
    <location>
        <begin position="45"/>
        <end position="121"/>
    </location>
</feature>
<evidence type="ECO:0000313" key="3">
    <source>
        <dbReference type="Proteomes" id="UP000215433"/>
    </source>
</evidence>
<evidence type="ECO:0000259" key="1">
    <source>
        <dbReference type="SMART" id="SM00635"/>
    </source>
</evidence>
<dbReference type="Proteomes" id="UP000215433">
    <property type="component" value="Unassembled WGS sequence"/>
</dbReference>
<gene>
    <name evidence="2" type="ORF">Tam10B_0484</name>
</gene>
<dbReference type="SMART" id="SM00635">
    <property type="entry name" value="BID_2"/>
    <property type="match status" value="2"/>
</dbReference>
<dbReference type="Gene3D" id="2.60.40.1080">
    <property type="match status" value="2"/>
</dbReference>
<dbReference type="EMBL" id="NEWD01000004">
    <property type="protein sequence ID" value="OXN01481.1"/>
    <property type="molecule type" value="Genomic_DNA"/>
</dbReference>
<reference evidence="2 3" key="1">
    <citation type="submission" date="2017-05" db="EMBL/GenBank/DDBJ databases">
        <title>Bifidobacterium vansinderenii sp. nov.</title>
        <authorList>
            <person name="Lugli G.A."/>
            <person name="Duranti S."/>
            <person name="Mangifesta M."/>
        </authorList>
    </citation>
    <scope>NUCLEOTIDE SEQUENCE [LARGE SCALE GENOMIC DNA]</scope>
    <source>
        <strain evidence="2 3">Tam10B</strain>
    </source>
</reference>
<accession>A0A229W0W1</accession>
<dbReference type="RefSeq" id="WP_093959666.1">
    <property type="nucleotide sequence ID" value="NZ_NEWD01000004.1"/>
</dbReference>